<keyword evidence="2" id="KW-0378">Hydrolase</keyword>
<evidence type="ECO:0000256" key="2">
    <source>
        <dbReference type="ARBA" id="ARBA00022801"/>
    </source>
</evidence>
<keyword evidence="1" id="KW-0732">Signal</keyword>
<proteinExistence type="predicted"/>
<dbReference type="NCBIfam" id="TIGR01840">
    <property type="entry name" value="esterase_phb"/>
    <property type="match status" value="1"/>
</dbReference>
<name>A0A9W7TYB9_9PROT</name>
<feature type="region of interest" description="Disordered" evidence="3">
    <location>
        <begin position="1"/>
        <end position="21"/>
    </location>
</feature>
<dbReference type="AlphaFoldDB" id="A0A9W7TYB9"/>
<evidence type="ECO:0000256" key="3">
    <source>
        <dbReference type="SAM" id="MobiDB-lite"/>
    </source>
</evidence>
<evidence type="ECO:0000256" key="1">
    <source>
        <dbReference type="ARBA" id="ARBA00022729"/>
    </source>
</evidence>
<evidence type="ECO:0000313" key="5">
    <source>
        <dbReference type="Proteomes" id="UP000480854"/>
    </source>
</evidence>
<dbReference type="SUPFAM" id="SSF53474">
    <property type="entry name" value="alpha/beta-Hydrolases"/>
    <property type="match status" value="1"/>
</dbReference>
<dbReference type="PANTHER" id="PTHR43037">
    <property type="entry name" value="UNNAMED PRODUCT-RELATED"/>
    <property type="match status" value="1"/>
</dbReference>
<dbReference type="Gene3D" id="3.40.50.1820">
    <property type="entry name" value="alpha/beta hydrolase"/>
    <property type="match status" value="1"/>
</dbReference>
<reference evidence="4 5" key="1">
    <citation type="submission" date="2018-07" db="EMBL/GenBank/DDBJ databases">
        <title>Genome sequence of Azospirillum sp. ATCC 49961.</title>
        <authorList>
            <person name="Sant'Anna F.H."/>
            <person name="Baldani J.I."/>
            <person name="Zilli J.E."/>
            <person name="Reis V.M."/>
            <person name="Hartmann A."/>
            <person name="Cruz L."/>
            <person name="de Souza E.M."/>
            <person name="de Oliveira Pedrosa F."/>
            <person name="Passaglia L.M.P."/>
        </authorList>
    </citation>
    <scope>NUCLEOTIDE SEQUENCE [LARGE SCALE GENOMIC DNA]</scope>
    <source>
        <strain evidence="4 5">ATCC 49961</strain>
    </source>
</reference>
<dbReference type="Pfam" id="PF10503">
    <property type="entry name" value="Esterase_PHB"/>
    <property type="match status" value="1"/>
</dbReference>
<comment type="caution">
    <text evidence="4">The sequence shown here is derived from an EMBL/GenBank/DDBJ whole genome shotgun (WGS) entry which is preliminary data.</text>
</comment>
<protein>
    <recommendedName>
        <fullName evidence="6">Esterase</fullName>
    </recommendedName>
</protein>
<dbReference type="EMBL" id="QOKW01000007">
    <property type="protein sequence ID" value="KAA0681004.1"/>
    <property type="molecule type" value="Genomic_DNA"/>
</dbReference>
<dbReference type="PANTHER" id="PTHR43037:SF5">
    <property type="entry name" value="FERULOYL ESTERASE"/>
    <property type="match status" value="1"/>
</dbReference>
<dbReference type="InterPro" id="IPR029058">
    <property type="entry name" value="AB_hydrolase_fold"/>
</dbReference>
<evidence type="ECO:0008006" key="6">
    <source>
        <dbReference type="Google" id="ProtNLM"/>
    </source>
</evidence>
<accession>A0A9W7TYB9</accession>
<organism evidence="4 5">
    <name type="scientific">Roseomonas genomospecies 6</name>
    <dbReference type="NCBI Taxonomy" id="214106"/>
    <lineage>
        <taxon>Bacteria</taxon>
        <taxon>Pseudomonadati</taxon>
        <taxon>Pseudomonadota</taxon>
        <taxon>Alphaproteobacteria</taxon>
        <taxon>Acetobacterales</taxon>
        <taxon>Roseomonadaceae</taxon>
        <taxon>Roseomonas</taxon>
    </lineage>
</organism>
<dbReference type="InterPro" id="IPR010126">
    <property type="entry name" value="Esterase_phb"/>
</dbReference>
<dbReference type="OrthoDB" id="9767239at2"/>
<dbReference type="GO" id="GO:0016787">
    <property type="term" value="F:hydrolase activity"/>
    <property type="evidence" value="ECO:0007669"/>
    <property type="project" value="UniProtKB-KW"/>
</dbReference>
<sequence length="446" mass="47138">MDGTGWWRREAETPSPNRRSSYASMRGPMAFRYLRFTRHDCPFFMDGVALIWLSANRATRFRKEMAVVSLCAYLKRPVAAALFVLSGLLPAAAAPSQAPTAAPPVPVELPAGTYDARGTALSALVYVPDAARARGKAPLLVLLHGCEQDAWTFFEDSGWKDMADAHGFVALMPAQKHNLLSMVGTGGFGRYGNPLGCFNFADRLNSPLKGFIPREAAAIASMVGAVVSGKGLGADGPAVDAERVSVTGLSAGAGMAATLLADYPQLFAGGALFAGVPALCAQSMQSAASLCGISVMRSCGEVKARSGGYDSREWAKAIQGARHPAGRPRVLIVQGTADCTVDPQNALYLTNQWTAFHGLKADSPVVIGQEPSWPERAVRQGYAPAGANAPWVETVLLKDVGHVMPIDTGNPQRPCGRVRASDKKTYIEDVGFCGAALAAGFLQLEP</sequence>
<dbReference type="GO" id="GO:0005576">
    <property type="term" value="C:extracellular region"/>
    <property type="evidence" value="ECO:0007669"/>
    <property type="project" value="InterPro"/>
</dbReference>
<dbReference type="Proteomes" id="UP000480854">
    <property type="component" value="Unassembled WGS sequence"/>
</dbReference>
<gene>
    <name evidence="4" type="ORF">DS843_11425</name>
</gene>
<keyword evidence="5" id="KW-1185">Reference proteome</keyword>
<evidence type="ECO:0000313" key="4">
    <source>
        <dbReference type="EMBL" id="KAA0681004.1"/>
    </source>
</evidence>
<dbReference type="InterPro" id="IPR050955">
    <property type="entry name" value="Plant_Biomass_Hydrol_Est"/>
</dbReference>